<dbReference type="Proteomes" id="UP000886998">
    <property type="component" value="Unassembled WGS sequence"/>
</dbReference>
<name>A0A8X6X3W4_9ARAC</name>
<evidence type="ECO:0000313" key="2">
    <source>
        <dbReference type="Proteomes" id="UP000886998"/>
    </source>
</evidence>
<evidence type="ECO:0000313" key="1">
    <source>
        <dbReference type="EMBL" id="GFY45790.1"/>
    </source>
</evidence>
<comment type="caution">
    <text evidence="1">The sequence shown here is derived from an EMBL/GenBank/DDBJ whole genome shotgun (WGS) entry which is preliminary data.</text>
</comment>
<dbReference type="AlphaFoldDB" id="A0A8X6X3W4"/>
<organism evidence="1 2">
    <name type="scientific">Trichonephila inaurata madagascariensis</name>
    <dbReference type="NCBI Taxonomy" id="2747483"/>
    <lineage>
        <taxon>Eukaryota</taxon>
        <taxon>Metazoa</taxon>
        <taxon>Ecdysozoa</taxon>
        <taxon>Arthropoda</taxon>
        <taxon>Chelicerata</taxon>
        <taxon>Arachnida</taxon>
        <taxon>Araneae</taxon>
        <taxon>Araneomorphae</taxon>
        <taxon>Entelegynae</taxon>
        <taxon>Araneoidea</taxon>
        <taxon>Nephilidae</taxon>
        <taxon>Trichonephila</taxon>
        <taxon>Trichonephila inaurata</taxon>
    </lineage>
</organism>
<proteinExistence type="predicted"/>
<dbReference type="OrthoDB" id="10450764at2759"/>
<reference evidence="1" key="1">
    <citation type="submission" date="2020-08" db="EMBL/GenBank/DDBJ databases">
        <title>Multicomponent nature underlies the extraordinary mechanical properties of spider dragline silk.</title>
        <authorList>
            <person name="Kono N."/>
            <person name="Nakamura H."/>
            <person name="Mori M."/>
            <person name="Yoshida Y."/>
            <person name="Ohtoshi R."/>
            <person name="Malay A.D."/>
            <person name="Moran D.A.P."/>
            <person name="Tomita M."/>
            <person name="Numata K."/>
            <person name="Arakawa K."/>
        </authorList>
    </citation>
    <scope>NUCLEOTIDE SEQUENCE</scope>
</reference>
<protein>
    <submittedName>
        <fullName evidence="1">Uncharacterized protein</fullName>
    </submittedName>
</protein>
<accession>A0A8X6X3W4</accession>
<gene>
    <name evidence="1" type="ORF">TNIN_367651</name>
</gene>
<dbReference type="EMBL" id="BMAV01005054">
    <property type="protein sequence ID" value="GFY45790.1"/>
    <property type="molecule type" value="Genomic_DNA"/>
</dbReference>
<keyword evidence="2" id="KW-1185">Reference proteome</keyword>
<sequence length="107" mass="12325">MGTTNAYHRKQQIELCDLVTPSLPPRYRSLRLSSLWTDQGIFERLSICLGLGLSRFCANMALRPTENLLPERHTEACGSLNKVHCSRWELYRKVTQLLCTFICLVKL</sequence>